<dbReference type="AlphaFoldDB" id="A0A0A9BBC1"/>
<proteinExistence type="predicted"/>
<evidence type="ECO:0000313" key="2">
    <source>
        <dbReference type="EMBL" id="JAD59478.1"/>
    </source>
</evidence>
<feature type="compositionally biased region" description="Pro residues" evidence="1">
    <location>
        <begin position="18"/>
        <end position="28"/>
    </location>
</feature>
<evidence type="ECO:0000256" key="1">
    <source>
        <dbReference type="SAM" id="MobiDB-lite"/>
    </source>
</evidence>
<feature type="region of interest" description="Disordered" evidence="1">
    <location>
        <begin position="1"/>
        <end position="28"/>
    </location>
</feature>
<accession>A0A0A9BBC1</accession>
<reference evidence="2" key="1">
    <citation type="submission" date="2014-09" db="EMBL/GenBank/DDBJ databases">
        <authorList>
            <person name="Magalhaes I.L.F."/>
            <person name="Oliveira U."/>
            <person name="Santos F.R."/>
            <person name="Vidigal T.H.D.A."/>
            <person name="Brescovit A.D."/>
            <person name="Santos A.J."/>
        </authorList>
    </citation>
    <scope>NUCLEOTIDE SEQUENCE</scope>
    <source>
        <tissue evidence="2">Shoot tissue taken approximately 20 cm above the soil surface</tissue>
    </source>
</reference>
<sequence length="28" mass="2837">MHHTPKAPLGTGAATPTVTPPKNPAKES</sequence>
<reference evidence="2" key="2">
    <citation type="journal article" date="2015" name="Data Brief">
        <title>Shoot transcriptome of the giant reed, Arundo donax.</title>
        <authorList>
            <person name="Barrero R.A."/>
            <person name="Guerrero F.D."/>
            <person name="Moolhuijzen P."/>
            <person name="Goolsby J.A."/>
            <person name="Tidwell J."/>
            <person name="Bellgard S.E."/>
            <person name="Bellgard M.I."/>
        </authorList>
    </citation>
    <scope>NUCLEOTIDE SEQUENCE</scope>
    <source>
        <tissue evidence="2">Shoot tissue taken approximately 20 cm above the soil surface</tissue>
    </source>
</reference>
<protein>
    <submittedName>
        <fullName evidence="2">Uncharacterized protein</fullName>
    </submittedName>
</protein>
<organism evidence="2">
    <name type="scientific">Arundo donax</name>
    <name type="common">Giant reed</name>
    <name type="synonym">Donax arundinaceus</name>
    <dbReference type="NCBI Taxonomy" id="35708"/>
    <lineage>
        <taxon>Eukaryota</taxon>
        <taxon>Viridiplantae</taxon>
        <taxon>Streptophyta</taxon>
        <taxon>Embryophyta</taxon>
        <taxon>Tracheophyta</taxon>
        <taxon>Spermatophyta</taxon>
        <taxon>Magnoliopsida</taxon>
        <taxon>Liliopsida</taxon>
        <taxon>Poales</taxon>
        <taxon>Poaceae</taxon>
        <taxon>PACMAD clade</taxon>
        <taxon>Arundinoideae</taxon>
        <taxon>Arundineae</taxon>
        <taxon>Arundo</taxon>
    </lineage>
</organism>
<dbReference type="EMBL" id="GBRH01238417">
    <property type="protein sequence ID" value="JAD59478.1"/>
    <property type="molecule type" value="Transcribed_RNA"/>
</dbReference>
<name>A0A0A9BBC1_ARUDO</name>
<feature type="compositionally biased region" description="Low complexity" evidence="1">
    <location>
        <begin position="1"/>
        <end position="17"/>
    </location>
</feature>